<evidence type="ECO:0000313" key="1">
    <source>
        <dbReference type="EMBL" id="CAM9648260.1"/>
    </source>
</evidence>
<proteinExistence type="predicted"/>
<name>A0AC59YFJ0_RANTA</name>
<evidence type="ECO:0000313" key="2">
    <source>
        <dbReference type="Proteomes" id="UP001162501"/>
    </source>
</evidence>
<reference evidence="1" key="2">
    <citation type="submission" date="2025-03" db="EMBL/GenBank/DDBJ databases">
        <authorList>
            <consortium name="ELIXIR-Norway"/>
            <consortium name="Elixir Norway"/>
        </authorList>
    </citation>
    <scope>NUCLEOTIDE SEQUENCE</scope>
</reference>
<gene>
    <name evidence="1" type="ORF">MRATA1EN22A_LOCUS5481</name>
</gene>
<protein>
    <submittedName>
        <fullName evidence="1">Uncharacterized protein</fullName>
    </submittedName>
</protein>
<reference evidence="1" key="1">
    <citation type="submission" date="2023-05" db="EMBL/GenBank/DDBJ databases">
        <authorList>
            <consortium name="ELIXIR-Norway"/>
        </authorList>
    </citation>
    <scope>NUCLEOTIDE SEQUENCE</scope>
</reference>
<dbReference type="Proteomes" id="UP001162501">
    <property type="component" value="Chromosome 14"/>
</dbReference>
<sequence>MASPCGGDTGWPWGSKVTSHHKRPSSQGGQTLFPGPQLLSRSNLAGNVPSGGKGYKTLRQIPEGKHNPTWRWLQAGGNTMLLPKGGQPSGQRGAPLLWAPEDVLPASGTVSEDASWFPAPTLQLPWFQTPPPHSLLVSCVAVMQPPEGRGCLGRTPGQLQGHLGLPARPAARAPPLRSPREPETVAPAVISLTSPACSAEPFRVRKSPTPAPPLLPLQAQHSRCHFVFCQREWMTRCSHGSAERVTSTPDQTACDEGKQAGARQLDVAPTHSKRAWPAGSSSVRWAPSSVSQSLSNTRRRSETAAGFTSASESSLTKNQSRWALIFDFLPPELRENSPLLFKLPPQRHCVTAARAN</sequence>
<dbReference type="EMBL" id="OX596098">
    <property type="protein sequence ID" value="CAM9648260.1"/>
    <property type="molecule type" value="Genomic_DNA"/>
</dbReference>
<accession>A0AC59YFJ0</accession>
<organism evidence="1 2">
    <name type="scientific">Rangifer tarandus platyrhynchus</name>
    <name type="common">Svalbard reindeer</name>
    <dbReference type="NCBI Taxonomy" id="3082113"/>
    <lineage>
        <taxon>Eukaryota</taxon>
        <taxon>Metazoa</taxon>
        <taxon>Chordata</taxon>
        <taxon>Craniata</taxon>
        <taxon>Vertebrata</taxon>
        <taxon>Euteleostomi</taxon>
        <taxon>Mammalia</taxon>
        <taxon>Eutheria</taxon>
        <taxon>Laurasiatheria</taxon>
        <taxon>Artiodactyla</taxon>
        <taxon>Ruminantia</taxon>
        <taxon>Pecora</taxon>
        <taxon>Cervidae</taxon>
        <taxon>Odocoileinae</taxon>
        <taxon>Rangifer</taxon>
    </lineage>
</organism>